<gene>
    <name evidence="1" type="ORF">EVA_14368</name>
</gene>
<dbReference type="InterPro" id="IPR006520">
    <property type="entry name" value="Dit_BPSPP_N"/>
</dbReference>
<sequence>MIFRLDSRAEANIRISGIRSVLLPFSYSLTADSPSSFREKFNKLTSLLDQEQAKLIFNDEPDKYFIGTKSDVDSVDPGLLSVKSSFSFYCSDPYKYANQAKTARNNGAKTITLSNVGNKPVPITVKAKMRSENGYLGLVLEDRFYQVGNPGEVDGETKEKSIRLFDDHFTQDRGWILNNGVTPPVTHERLQVGTVGYATENPSQNEGFVKATAYGTGNSWHGPSLTKMIPSTSGGLPTNWRAEWRFDLNTDGSPNKPVEVGHNSVTFADESDNVICSVVFEDNNPVEERSDMAIYIDNKRVWDTRETTDFYVTGRNDGGPFMVVEKIGSKITVAFSKDGLQKTFFTNNPNAKLKKVTWYCAAYQNRNPIINNNIRALNVVKHNVEYYEDIPNFLQSGDVVELVGETNELFINDIKNWDRVDIGSRVLLLPPGEHTLGIAVSEFATIPEIEVTYRERWG</sequence>
<dbReference type="AlphaFoldDB" id="J9GDT5"/>
<comment type="caution">
    <text evidence="1">The sequence shown here is derived from an EMBL/GenBank/DDBJ whole genome shotgun (WGS) entry which is preliminary data.</text>
</comment>
<evidence type="ECO:0000313" key="1">
    <source>
        <dbReference type="EMBL" id="EJW97524.1"/>
    </source>
</evidence>
<proteinExistence type="predicted"/>
<dbReference type="EMBL" id="AMCI01004723">
    <property type="protein sequence ID" value="EJW97524.1"/>
    <property type="molecule type" value="Genomic_DNA"/>
</dbReference>
<reference evidence="1" key="1">
    <citation type="journal article" date="2012" name="PLoS ONE">
        <title>Gene sets for utilization of primary and secondary nutrition supplies in the distal gut of endangered iberian lynx.</title>
        <authorList>
            <person name="Alcaide M."/>
            <person name="Messina E."/>
            <person name="Richter M."/>
            <person name="Bargiela R."/>
            <person name="Peplies J."/>
            <person name="Huws S.A."/>
            <person name="Newbold C.J."/>
            <person name="Golyshin P.N."/>
            <person name="Simon M.A."/>
            <person name="Lopez G."/>
            <person name="Yakimov M.M."/>
            <person name="Ferrer M."/>
        </authorList>
    </citation>
    <scope>NUCLEOTIDE SEQUENCE</scope>
</reference>
<accession>J9GDT5</accession>
<organism evidence="1">
    <name type="scientific">gut metagenome</name>
    <dbReference type="NCBI Taxonomy" id="749906"/>
    <lineage>
        <taxon>unclassified sequences</taxon>
        <taxon>metagenomes</taxon>
        <taxon>organismal metagenomes</taxon>
    </lineage>
</organism>
<dbReference type="Gene3D" id="2.40.30.200">
    <property type="match status" value="1"/>
</dbReference>
<name>J9GDT5_9ZZZZ</name>
<protein>
    <submittedName>
        <fullName evidence="1">Siphovirus tail component</fullName>
    </submittedName>
</protein>
<dbReference type="NCBIfam" id="TIGR01633">
    <property type="entry name" value="phi3626_gp14_N"/>
    <property type="match status" value="1"/>
</dbReference>